<organism evidence="6 7">
    <name type="scientific">Natronogracilivirga saccharolytica</name>
    <dbReference type="NCBI Taxonomy" id="2812953"/>
    <lineage>
        <taxon>Bacteria</taxon>
        <taxon>Pseudomonadati</taxon>
        <taxon>Balneolota</taxon>
        <taxon>Balneolia</taxon>
        <taxon>Balneolales</taxon>
        <taxon>Cyclonatronaceae</taxon>
        <taxon>Natronogracilivirga</taxon>
    </lineage>
</organism>
<feature type="chain" id="PRO_5035271694" description="beta-lactamase" evidence="4">
    <location>
        <begin position="30"/>
        <end position="337"/>
    </location>
</feature>
<gene>
    <name evidence="6" type="ORF">NATSA_11310</name>
</gene>
<reference evidence="6" key="1">
    <citation type="submission" date="2021-02" db="EMBL/GenBank/DDBJ databases">
        <title>Natronogracilivirga saccharolytica gen. nov. sp. nov. a new anaerobic, haloalkiliphilic carbohydrate-fermenting bacterium from soda lake and proposing of Cyclonatronumiaceae fam. nov. in the phylum Balneolaeota.</title>
        <authorList>
            <person name="Zhilina T.N."/>
            <person name="Sorokin D.Y."/>
            <person name="Zavarzina D.G."/>
            <person name="Toshchakov S.V."/>
            <person name="Kublanov I.V."/>
        </authorList>
    </citation>
    <scope>NUCLEOTIDE SEQUENCE</scope>
    <source>
        <strain evidence="6">Z-1702</strain>
    </source>
</reference>
<evidence type="ECO:0000256" key="2">
    <source>
        <dbReference type="ARBA" id="ARBA00009009"/>
    </source>
</evidence>
<dbReference type="AlphaFoldDB" id="A0A8J7RK83"/>
<dbReference type="Gene3D" id="3.40.710.10">
    <property type="entry name" value="DD-peptidase/beta-lactamase superfamily"/>
    <property type="match status" value="1"/>
</dbReference>
<dbReference type="InterPro" id="IPR045155">
    <property type="entry name" value="Beta-lactam_cat"/>
</dbReference>
<keyword evidence="7" id="KW-1185">Reference proteome</keyword>
<accession>A0A8J7RK83</accession>
<evidence type="ECO:0000256" key="1">
    <source>
        <dbReference type="ARBA" id="ARBA00001526"/>
    </source>
</evidence>
<dbReference type="InterPro" id="IPR000871">
    <property type="entry name" value="Beta-lactam_class-A"/>
</dbReference>
<evidence type="ECO:0000256" key="3">
    <source>
        <dbReference type="ARBA" id="ARBA00012865"/>
    </source>
</evidence>
<comment type="caution">
    <text evidence="6">The sequence shown here is derived from an EMBL/GenBank/DDBJ whole genome shotgun (WGS) entry which is preliminary data.</text>
</comment>
<dbReference type="PANTHER" id="PTHR35333">
    <property type="entry name" value="BETA-LACTAMASE"/>
    <property type="match status" value="1"/>
</dbReference>
<evidence type="ECO:0000259" key="5">
    <source>
        <dbReference type="Pfam" id="PF13354"/>
    </source>
</evidence>
<dbReference type="SUPFAM" id="SSF56601">
    <property type="entry name" value="beta-lactamase/transpeptidase-like"/>
    <property type="match status" value="1"/>
</dbReference>
<dbReference type="GO" id="GO:0008800">
    <property type="term" value="F:beta-lactamase activity"/>
    <property type="evidence" value="ECO:0007669"/>
    <property type="project" value="UniProtKB-EC"/>
</dbReference>
<dbReference type="PANTHER" id="PTHR35333:SF3">
    <property type="entry name" value="BETA-LACTAMASE-TYPE TRANSPEPTIDASE FOLD CONTAINING PROTEIN"/>
    <property type="match status" value="1"/>
</dbReference>
<keyword evidence="6" id="KW-0378">Hydrolase</keyword>
<dbReference type="Pfam" id="PF13354">
    <property type="entry name" value="Beta-lactamase2"/>
    <property type="match status" value="1"/>
</dbReference>
<dbReference type="PROSITE" id="PS51257">
    <property type="entry name" value="PROKAR_LIPOPROTEIN"/>
    <property type="match status" value="1"/>
</dbReference>
<sequence length="337" mass="37397">MKTHTAGTIFICLIAAVLFLSASSCRSHAGLPDTNAAEPAATDTAATGTGPDYEAVRVQVLDALNEQIDAFNGDVGLHLKHLQSGMEIGINEDELFPTASMIKVPIMVKIFQDLEDGKYGFQDKFSYDPVHSYQYTDDMINQMAPGSEVALSRLLYLMISVSDNTASIWSQDIAGGGKEINAWFDEHGYNDIRVNSRTRGREEAFSEFGWGQTSPAEMSQLMTAIFRGEVISRAASEKMYRIMSGSLWDGEALSQIPPYVNHASKQGAVRQSRSETAVINAPSGDYVFTVITKNQEDESYAFDNEGYVLIREISSLIWNHLEPEDDWQPDPGFEKYW</sequence>
<comment type="catalytic activity">
    <reaction evidence="1">
        <text>a beta-lactam + H2O = a substituted beta-amino acid</text>
        <dbReference type="Rhea" id="RHEA:20401"/>
        <dbReference type="ChEBI" id="CHEBI:15377"/>
        <dbReference type="ChEBI" id="CHEBI:35627"/>
        <dbReference type="ChEBI" id="CHEBI:140347"/>
        <dbReference type="EC" id="3.5.2.6"/>
    </reaction>
</comment>
<feature type="domain" description="Beta-lactamase class A catalytic" evidence="5">
    <location>
        <begin position="76"/>
        <end position="292"/>
    </location>
</feature>
<proteinExistence type="inferred from homology"/>
<dbReference type="InterPro" id="IPR012338">
    <property type="entry name" value="Beta-lactam/transpept-like"/>
</dbReference>
<dbReference type="RefSeq" id="WP_210512713.1">
    <property type="nucleotide sequence ID" value="NZ_JAFIDN010000009.1"/>
</dbReference>
<dbReference type="GO" id="GO:0030655">
    <property type="term" value="P:beta-lactam antibiotic catabolic process"/>
    <property type="evidence" value="ECO:0007669"/>
    <property type="project" value="InterPro"/>
</dbReference>
<protein>
    <recommendedName>
        <fullName evidence="3">beta-lactamase</fullName>
        <ecNumber evidence="3">3.5.2.6</ecNumber>
    </recommendedName>
</protein>
<dbReference type="EC" id="3.5.2.6" evidence="3"/>
<evidence type="ECO:0000313" key="7">
    <source>
        <dbReference type="Proteomes" id="UP000673975"/>
    </source>
</evidence>
<evidence type="ECO:0000256" key="4">
    <source>
        <dbReference type="SAM" id="SignalP"/>
    </source>
</evidence>
<dbReference type="GO" id="GO:0046677">
    <property type="term" value="P:response to antibiotic"/>
    <property type="evidence" value="ECO:0007669"/>
    <property type="project" value="InterPro"/>
</dbReference>
<dbReference type="EMBL" id="JAFIDN010000009">
    <property type="protein sequence ID" value="MBP3193255.1"/>
    <property type="molecule type" value="Genomic_DNA"/>
</dbReference>
<name>A0A8J7RK83_9BACT</name>
<comment type="similarity">
    <text evidence="2">Belongs to the class-A beta-lactamase family.</text>
</comment>
<evidence type="ECO:0000313" key="6">
    <source>
        <dbReference type="EMBL" id="MBP3193255.1"/>
    </source>
</evidence>
<keyword evidence="4" id="KW-0732">Signal</keyword>
<dbReference type="Proteomes" id="UP000673975">
    <property type="component" value="Unassembled WGS sequence"/>
</dbReference>
<feature type="signal peptide" evidence="4">
    <location>
        <begin position="1"/>
        <end position="29"/>
    </location>
</feature>